<dbReference type="Proteomes" id="UP000184226">
    <property type="component" value="Unassembled WGS sequence"/>
</dbReference>
<evidence type="ECO:0000256" key="3">
    <source>
        <dbReference type="ARBA" id="ARBA00022960"/>
    </source>
</evidence>
<dbReference type="EMBL" id="FQXE01000003">
    <property type="protein sequence ID" value="SHH52029.1"/>
    <property type="molecule type" value="Genomic_DNA"/>
</dbReference>
<comment type="function">
    <text evidence="5">Involved in formation and maintenance of cell shape.</text>
</comment>
<dbReference type="Pfam" id="PF04085">
    <property type="entry name" value="MreC"/>
    <property type="match status" value="1"/>
</dbReference>
<organism evidence="8 9">
    <name type="scientific">Pollutimonas bauzanensis</name>
    <dbReference type="NCBI Taxonomy" id="658167"/>
    <lineage>
        <taxon>Bacteria</taxon>
        <taxon>Pseudomonadati</taxon>
        <taxon>Pseudomonadota</taxon>
        <taxon>Betaproteobacteria</taxon>
        <taxon>Burkholderiales</taxon>
        <taxon>Alcaligenaceae</taxon>
        <taxon>Pollutimonas</taxon>
    </lineage>
</organism>
<feature type="coiled-coil region" evidence="6">
    <location>
        <begin position="81"/>
        <end position="132"/>
    </location>
</feature>
<evidence type="ECO:0000313" key="8">
    <source>
        <dbReference type="EMBL" id="SHH52029.1"/>
    </source>
</evidence>
<reference evidence="8 9" key="1">
    <citation type="submission" date="2016-11" db="EMBL/GenBank/DDBJ databases">
        <authorList>
            <person name="Jaros S."/>
            <person name="Januszkiewicz K."/>
            <person name="Wedrychowicz H."/>
        </authorList>
    </citation>
    <scope>NUCLEOTIDE SEQUENCE [LARGE SCALE GENOMIC DNA]</scope>
    <source>
        <strain evidence="8 9">CGMCC 1.10190</strain>
    </source>
</reference>
<dbReference type="STRING" id="658167.SAMN04488135_103428"/>
<keyword evidence="9" id="KW-1185">Reference proteome</keyword>
<protein>
    <recommendedName>
        <fullName evidence="2 5">Cell shape-determining protein MreC</fullName>
    </recommendedName>
    <alternativeName>
        <fullName evidence="4 5">Cell shape protein MreC</fullName>
    </alternativeName>
</protein>
<evidence type="ECO:0000313" key="9">
    <source>
        <dbReference type="Proteomes" id="UP000184226"/>
    </source>
</evidence>
<evidence type="ECO:0000256" key="6">
    <source>
        <dbReference type="SAM" id="Coils"/>
    </source>
</evidence>
<evidence type="ECO:0000256" key="2">
    <source>
        <dbReference type="ARBA" id="ARBA00013855"/>
    </source>
</evidence>
<proteinExistence type="inferred from homology"/>
<evidence type="ECO:0000256" key="5">
    <source>
        <dbReference type="PIRNR" id="PIRNR038471"/>
    </source>
</evidence>
<dbReference type="InterPro" id="IPR042175">
    <property type="entry name" value="Cell/Rod_MreC_2"/>
</dbReference>
<dbReference type="InterPro" id="IPR055342">
    <property type="entry name" value="MreC_beta-barrel_core"/>
</dbReference>
<dbReference type="AlphaFoldDB" id="A0A1M5TMX1"/>
<dbReference type="Gene3D" id="2.40.10.340">
    <property type="entry name" value="Rod shape-determining protein MreC, domain 1"/>
    <property type="match status" value="1"/>
</dbReference>
<dbReference type="PANTHER" id="PTHR34138">
    <property type="entry name" value="CELL SHAPE-DETERMINING PROTEIN MREC"/>
    <property type="match status" value="1"/>
</dbReference>
<evidence type="ECO:0000259" key="7">
    <source>
        <dbReference type="Pfam" id="PF04085"/>
    </source>
</evidence>
<keyword evidence="6" id="KW-0175">Coiled coil</keyword>
<evidence type="ECO:0000256" key="1">
    <source>
        <dbReference type="ARBA" id="ARBA00009369"/>
    </source>
</evidence>
<dbReference type="PANTHER" id="PTHR34138:SF1">
    <property type="entry name" value="CELL SHAPE-DETERMINING PROTEIN MREC"/>
    <property type="match status" value="1"/>
</dbReference>
<evidence type="ECO:0000256" key="4">
    <source>
        <dbReference type="ARBA" id="ARBA00032089"/>
    </source>
</evidence>
<accession>A0A1M5TMX1</accession>
<dbReference type="GO" id="GO:0008360">
    <property type="term" value="P:regulation of cell shape"/>
    <property type="evidence" value="ECO:0007669"/>
    <property type="project" value="UniProtKB-KW"/>
</dbReference>
<dbReference type="InterPro" id="IPR042177">
    <property type="entry name" value="Cell/Rod_1"/>
</dbReference>
<name>A0A1M5TMX1_9BURK</name>
<sequence length="309" mass="33539">MGAGKIKALCDYPMQENGTIRLFKRGPTVEFRLFVFVVLALSLLLVDSRWRVLDPARQAISVVLYPFQRLMLAPRDAIEHINNWTDAAALARTEKEALQRQRIELAQISTHAAQLAAENEQLRRLLKVADAVTQPSVAVEVFYEPPNAFSHHLVFNKGSSSGIRPGMPVIDEGGIVGQVVRVTPFTSEAALLTDDKVSIPVQVLRNGLRLIAFGGNVSGKVEVRYLTANVDLEPGDTLVTSGIGGLFPAGLSVAKVDRVDRDAASGFALAVATPLSHPERHRHFLVLRVDVSTPEPTQESSPNGSQAGQ</sequence>
<dbReference type="PIRSF" id="PIRSF038471">
    <property type="entry name" value="MreC"/>
    <property type="match status" value="1"/>
</dbReference>
<feature type="domain" description="Rod shape-determining protein MreC beta-barrel core" evidence="7">
    <location>
        <begin position="141"/>
        <end position="287"/>
    </location>
</feature>
<gene>
    <name evidence="8" type="ORF">SAMN04488135_103428</name>
</gene>
<dbReference type="InterPro" id="IPR007221">
    <property type="entry name" value="MreC"/>
</dbReference>
<keyword evidence="3 5" id="KW-0133">Cell shape</keyword>
<comment type="similarity">
    <text evidence="1 5">Belongs to the MreC family.</text>
</comment>
<dbReference type="Gene3D" id="2.40.10.350">
    <property type="entry name" value="Rod shape-determining protein MreC, domain 2"/>
    <property type="match status" value="1"/>
</dbReference>
<dbReference type="GO" id="GO:0005886">
    <property type="term" value="C:plasma membrane"/>
    <property type="evidence" value="ECO:0007669"/>
    <property type="project" value="TreeGrafter"/>
</dbReference>
<dbReference type="NCBIfam" id="TIGR00219">
    <property type="entry name" value="mreC"/>
    <property type="match status" value="1"/>
</dbReference>